<dbReference type="PANTHER" id="PTHR19302:SF13">
    <property type="entry name" value="GAMMA-TUBULIN COMPLEX COMPONENT 2"/>
    <property type="match status" value="1"/>
</dbReference>
<dbReference type="GO" id="GO:0051321">
    <property type="term" value="P:meiotic cell cycle"/>
    <property type="evidence" value="ECO:0007669"/>
    <property type="project" value="TreeGrafter"/>
</dbReference>
<feature type="compositionally biased region" description="Polar residues" evidence="6">
    <location>
        <begin position="44"/>
        <end position="68"/>
    </location>
</feature>
<feature type="domain" description="Gamma tubulin complex component protein N-terminal" evidence="8">
    <location>
        <begin position="443"/>
        <end position="773"/>
    </location>
</feature>
<feature type="domain" description="Gamma tubulin complex component C-terminal" evidence="7">
    <location>
        <begin position="776"/>
        <end position="1227"/>
    </location>
</feature>
<dbReference type="EMBL" id="SDOX01000001">
    <property type="protein sequence ID" value="TFJ88633.1"/>
    <property type="molecule type" value="Genomic_DNA"/>
</dbReference>
<dbReference type="GO" id="GO:0051225">
    <property type="term" value="P:spindle assembly"/>
    <property type="evidence" value="ECO:0007669"/>
    <property type="project" value="TreeGrafter"/>
</dbReference>
<evidence type="ECO:0000313" key="9">
    <source>
        <dbReference type="EMBL" id="TFJ88633.1"/>
    </source>
</evidence>
<dbReference type="InterPro" id="IPR042241">
    <property type="entry name" value="GCP_C_sf"/>
</dbReference>
<proteinExistence type="inferred from homology"/>
<feature type="region of interest" description="Disordered" evidence="6">
    <location>
        <begin position="279"/>
        <end position="304"/>
    </location>
</feature>
<sequence>MLHRSDVLSSISSPSSDRGKESFRPEQAPRQPQNNRAAFPCTTPPASRASNSTPILSTPKGNEYSSKFSAGGPLRASTLNTSLSTIYSRGRAASPLRPKTVAEGIGSEDGGRVYASPHLAPPPASEDKNVLLHVHYGSGVIFRGPRGVTLTARPAPNSDVNSSTATSTPAGGPNTPGGGMTVATCGVGSSGQNAASSFAACTEGRGVGEARESLTLVNYLRRDDRGPIAYGASVAVRCSWAKEKFLGVHSSTGEVGFWRTLIGAGEKWILMRPDLITSARNPGNKGGEVGAGSPAPNSQSSQPRILGFSPHGLAGDAQRGHASGWVSGGESVVLQALSSREVLHVTDSAEGGTSLTLCAPDMALLSHAAWLITPAGTPLYPSWNLERPYLAGPFALHPQRHRLSPLQEELFKILPHAANREEAQYAPRPLGDCGPGEQERLLVEDLLWVVQGFEGKYVRAASLPCTAASLIPNDFRFELAESERESLEPGLSRMVEKFLPLGGQCMRLRRFIDKKRRYDYGMVAQALAAGLSDLWLKGYGLLLAQLEFKHKQHLREGRGAGHGLTLQQLWFHLQPALRSLEGLDALCQAVGQSKGGALLNKLRAAGAGCGDDRSAQTHAYLLEKAAGPYMAMLEKWICRGVLEDPYGEFMVKEEQGLSKENVQEDFNAAYWDARSTICAEHVFSVLEEHKPRILTTGKYLNVIRECGLDPGLGLEDQGSNHGGVDDRNSEYLSAATSLIPKLRFSEGKAALGKAIDAAYHRACKLLLDVVLREHRLLARLASIKHYFLLDKGDFFVHFMNTAEKELLRGVSEVSSSRLEGLLHLSIQMSVASNDPYKDDISGYFSKKTLIEHLNAIHKSDRFGGVLTGGDGLNTSLSGAASAGRGSTYLSMSSHVPSSSFSSESPETELPELPDLLEHVNIDSATSRVKDPRNHPSELRGIKAYEAFMLETQVKWPLSLVVSRRAVTKYQLLFRHLFLVKFVERRLHTVWAEQQSTKELDVRRALGLAFCVRHKMQHFLATYIYYMMFEVVEPHWHVLQTSLRTGEGVEHLDDVIRMHQEFQDCCLKECLLTDQSILKILNKILVVCLLFVAYMEQATQELSEAAARVQYPGSSSSSGRRVEVEDLGGDALFIPATDGDPLQKRGNRSVRRQENSGKARRERMARQTAEVQAHAAASGFSPAMEAFAKNLDFYTEDFMRRLWEDSRSQYQSSHLSNLLGRLDYNGYFSAKFS</sequence>
<evidence type="ECO:0000259" key="8">
    <source>
        <dbReference type="Pfam" id="PF17681"/>
    </source>
</evidence>
<gene>
    <name evidence="9" type="ORF">NSK_000202</name>
</gene>
<dbReference type="OrthoDB" id="2192946at2759"/>
<dbReference type="GO" id="GO:0005874">
    <property type="term" value="C:microtubule"/>
    <property type="evidence" value="ECO:0007669"/>
    <property type="project" value="UniProtKB-KW"/>
</dbReference>
<feature type="compositionally biased region" description="Basic and acidic residues" evidence="6">
    <location>
        <begin position="1150"/>
        <end position="1160"/>
    </location>
</feature>
<accession>A0A4D9DEP1</accession>
<dbReference type="Gene3D" id="1.20.120.1900">
    <property type="entry name" value="Gamma-tubulin complex, C-terminal domain"/>
    <property type="match status" value="1"/>
</dbReference>
<keyword evidence="3" id="KW-0963">Cytoplasm</keyword>
<evidence type="ECO:0000256" key="4">
    <source>
        <dbReference type="ARBA" id="ARBA00022701"/>
    </source>
</evidence>
<dbReference type="GO" id="GO:0000922">
    <property type="term" value="C:spindle pole"/>
    <property type="evidence" value="ECO:0007669"/>
    <property type="project" value="InterPro"/>
</dbReference>
<feature type="region of interest" description="Disordered" evidence="6">
    <location>
        <begin position="1"/>
        <end position="75"/>
    </location>
</feature>
<dbReference type="AlphaFoldDB" id="A0A4D9DEP1"/>
<keyword evidence="10" id="KW-1185">Reference proteome</keyword>
<dbReference type="Pfam" id="PF04130">
    <property type="entry name" value="GCP_C_terminal"/>
    <property type="match status" value="1"/>
</dbReference>
<feature type="region of interest" description="Disordered" evidence="6">
    <location>
        <begin position="1135"/>
        <end position="1160"/>
    </location>
</feature>
<dbReference type="GO" id="GO:0000930">
    <property type="term" value="C:gamma-tubulin complex"/>
    <property type="evidence" value="ECO:0007669"/>
    <property type="project" value="TreeGrafter"/>
</dbReference>
<dbReference type="GO" id="GO:0051011">
    <property type="term" value="F:microtubule minus-end binding"/>
    <property type="evidence" value="ECO:0007669"/>
    <property type="project" value="TreeGrafter"/>
</dbReference>
<feature type="region of interest" description="Disordered" evidence="6">
    <location>
        <begin position="152"/>
        <end position="177"/>
    </location>
</feature>
<evidence type="ECO:0000256" key="6">
    <source>
        <dbReference type="SAM" id="MobiDB-lite"/>
    </source>
</evidence>
<dbReference type="Proteomes" id="UP000355283">
    <property type="component" value="Unassembled WGS sequence"/>
</dbReference>
<keyword evidence="4" id="KW-0493">Microtubule</keyword>
<comment type="subcellular location">
    <subcellularLocation>
        <location evidence="1">Cytoplasm</location>
        <location evidence="1">Cytoskeleton</location>
    </subcellularLocation>
</comment>
<dbReference type="Pfam" id="PF17681">
    <property type="entry name" value="GCP_N_terminal"/>
    <property type="match status" value="1"/>
</dbReference>
<evidence type="ECO:0000313" key="10">
    <source>
        <dbReference type="Proteomes" id="UP000355283"/>
    </source>
</evidence>
<dbReference type="GO" id="GO:0043015">
    <property type="term" value="F:gamma-tubulin binding"/>
    <property type="evidence" value="ECO:0007669"/>
    <property type="project" value="InterPro"/>
</dbReference>
<evidence type="ECO:0008006" key="11">
    <source>
        <dbReference type="Google" id="ProtNLM"/>
    </source>
</evidence>
<dbReference type="GO" id="GO:0031122">
    <property type="term" value="P:cytoplasmic microtubule organization"/>
    <property type="evidence" value="ECO:0007669"/>
    <property type="project" value="TreeGrafter"/>
</dbReference>
<evidence type="ECO:0000259" key="7">
    <source>
        <dbReference type="Pfam" id="PF04130"/>
    </source>
</evidence>
<evidence type="ECO:0000256" key="2">
    <source>
        <dbReference type="ARBA" id="ARBA00010337"/>
    </source>
</evidence>
<protein>
    <recommendedName>
        <fullName evidence="11">Spindle pole body component</fullName>
    </recommendedName>
</protein>
<comment type="caution">
    <text evidence="9">The sequence shown here is derived from an EMBL/GenBank/DDBJ whole genome shotgun (WGS) entry which is preliminary data.</text>
</comment>
<evidence type="ECO:0000256" key="3">
    <source>
        <dbReference type="ARBA" id="ARBA00022490"/>
    </source>
</evidence>
<dbReference type="PANTHER" id="PTHR19302">
    <property type="entry name" value="GAMMA TUBULIN COMPLEX PROTEIN"/>
    <property type="match status" value="1"/>
</dbReference>
<evidence type="ECO:0000256" key="5">
    <source>
        <dbReference type="ARBA" id="ARBA00023212"/>
    </source>
</evidence>
<keyword evidence="5" id="KW-0206">Cytoskeleton</keyword>
<evidence type="ECO:0000256" key="1">
    <source>
        <dbReference type="ARBA" id="ARBA00004245"/>
    </source>
</evidence>
<comment type="similarity">
    <text evidence="2">Belongs to the TUBGCP family.</text>
</comment>
<dbReference type="InterPro" id="IPR007259">
    <property type="entry name" value="GCP"/>
</dbReference>
<feature type="compositionally biased region" description="Low complexity" evidence="6">
    <location>
        <begin position="164"/>
        <end position="173"/>
    </location>
</feature>
<reference evidence="9 10" key="1">
    <citation type="submission" date="2019-01" db="EMBL/GenBank/DDBJ databases">
        <title>Nuclear Genome Assembly of the Microalgal Biofuel strain Nannochloropsis salina CCMP1776.</title>
        <authorList>
            <person name="Hovde B."/>
        </authorList>
    </citation>
    <scope>NUCLEOTIDE SEQUENCE [LARGE SCALE GENOMIC DNA]</scope>
    <source>
        <strain evidence="9 10">CCMP1776</strain>
    </source>
</reference>
<dbReference type="InterPro" id="IPR041470">
    <property type="entry name" value="GCP_N"/>
</dbReference>
<feature type="compositionally biased region" description="Low complexity" evidence="6">
    <location>
        <begin position="7"/>
        <end position="16"/>
    </location>
</feature>
<dbReference type="GO" id="GO:0007020">
    <property type="term" value="P:microtubule nucleation"/>
    <property type="evidence" value="ECO:0007669"/>
    <property type="project" value="InterPro"/>
</dbReference>
<name>A0A4D9DEP1_9STRA</name>
<feature type="region of interest" description="Disordered" evidence="6">
    <location>
        <begin position="90"/>
        <end position="121"/>
    </location>
</feature>
<dbReference type="GO" id="GO:0000278">
    <property type="term" value="P:mitotic cell cycle"/>
    <property type="evidence" value="ECO:0007669"/>
    <property type="project" value="TreeGrafter"/>
</dbReference>
<organism evidence="9 10">
    <name type="scientific">Nannochloropsis salina CCMP1776</name>
    <dbReference type="NCBI Taxonomy" id="1027361"/>
    <lineage>
        <taxon>Eukaryota</taxon>
        <taxon>Sar</taxon>
        <taxon>Stramenopiles</taxon>
        <taxon>Ochrophyta</taxon>
        <taxon>Eustigmatophyceae</taxon>
        <taxon>Eustigmatales</taxon>
        <taxon>Monodopsidaceae</taxon>
        <taxon>Microchloropsis</taxon>
        <taxon>Microchloropsis salina</taxon>
    </lineage>
</organism>
<dbReference type="InterPro" id="IPR040457">
    <property type="entry name" value="GCP_C"/>
</dbReference>